<dbReference type="GO" id="GO:0000155">
    <property type="term" value="F:phosphorelay sensor kinase activity"/>
    <property type="evidence" value="ECO:0007669"/>
    <property type="project" value="InterPro"/>
</dbReference>
<feature type="transmembrane region" description="Helical" evidence="15">
    <location>
        <begin position="25"/>
        <end position="46"/>
    </location>
</feature>
<dbReference type="PROSITE" id="PS50110">
    <property type="entry name" value="RESPONSE_REGULATORY"/>
    <property type="match status" value="1"/>
</dbReference>
<feature type="domain" description="Response regulatory" evidence="17">
    <location>
        <begin position="899"/>
        <end position="1013"/>
    </location>
</feature>
<dbReference type="Proteomes" id="UP000051386">
    <property type="component" value="Unassembled WGS sequence"/>
</dbReference>
<dbReference type="PROSITE" id="PS50894">
    <property type="entry name" value="HPT"/>
    <property type="match status" value="1"/>
</dbReference>
<evidence type="ECO:0000313" key="19">
    <source>
        <dbReference type="EMBL" id="KRG73439.1"/>
    </source>
</evidence>
<evidence type="ECO:0000256" key="3">
    <source>
        <dbReference type="ARBA" id="ARBA00012438"/>
    </source>
</evidence>
<evidence type="ECO:0000256" key="15">
    <source>
        <dbReference type="SAM" id="Phobius"/>
    </source>
</evidence>
<accession>A0A0R0CUL8</accession>
<dbReference type="CDD" id="cd16922">
    <property type="entry name" value="HATPase_EvgS-ArcB-TorS-like"/>
    <property type="match status" value="1"/>
</dbReference>
<dbReference type="Pfam" id="PF00512">
    <property type="entry name" value="HisKA"/>
    <property type="match status" value="1"/>
</dbReference>
<keyword evidence="8" id="KW-0067">ATP-binding</keyword>
<keyword evidence="20" id="KW-1185">Reference proteome</keyword>
<name>A0A0R0CUL8_9GAMM</name>
<dbReference type="SUPFAM" id="SSF52172">
    <property type="entry name" value="CheY-like"/>
    <property type="match status" value="1"/>
</dbReference>
<gene>
    <name evidence="19" type="ORF">ABB28_10855</name>
</gene>
<evidence type="ECO:0000256" key="5">
    <source>
        <dbReference type="ARBA" id="ARBA00022553"/>
    </source>
</evidence>
<evidence type="ECO:0000259" key="17">
    <source>
        <dbReference type="PROSITE" id="PS50110"/>
    </source>
</evidence>
<dbReference type="SMART" id="SM00387">
    <property type="entry name" value="HATPase_c"/>
    <property type="match status" value="1"/>
</dbReference>
<evidence type="ECO:0000259" key="16">
    <source>
        <dbReference type="PROSITE" id="PS50109"/>
    </source>
</evidence>
<keyword evidence="9 15" id="KW-1133">Transmembrane helix</keyword>
<reference evidence="19 20" key="1">
    <citation type="submission" date="2015-05" db="EMBL/GenBank/DDBJ databases">
        <title>Genome sequencing and analysis of members of genus Stenotrophomonas.</title>
        <authorList>
            <person name="Patil P.P."/>
            <person name="Midha S."/>
            <person name="Patil P.B."/>
        </authorList>
    </citation>
    <scope>NUCLEOTIDE SEQUENCE [LARGE SCALE GENOMIC DNA]</scope>
    <source>
        <strain evidence="19 20">DSM 21508</strain>
    </source>
</reference>
<dbReference type="InterPro" id="IPR001789">
    <property type="entry name" value="Sig_transdc_resp-reg_receiver"/>
</dbReference>
<dbReference type="Gene3D" id="1.20.120.160">
    <property type="entry name" value="HPT domain"/>
    <property type="match status" value="1"/>
</dbReference>
<keyword evidence="7" id="KW-0547">Nucleotide-binding</keyword>
<dbReference type="InterPro" id="IPR004358">
    <property type="entry name" value="Sig_transdc_His_kin-like_C"/>
</dbReference>
<dbReference type="InterPro" id="IPR036890">
    <property type="entry name" value="HATPase_C_sf"/>
</dbReference>
<keyword evidence="10" id="KW-0902">Two-component regulatory system</keyword>
<dbReference type="InterPro" id="IPR036097">
    <property type="entry name" value="HisK_dim/P_sf"/>
</dbReference>
<feature type="coiled-coil region" evidence="14">
    <location>
        <begin position="505"/>
        <end position="532"/>
    </location>
</feature>
<keyword evidence="4" id="KW-1003">Cell membrane</keyword>
<keyword evidence="14" id="KW-0175">Coiled coil</keyword>
<evidence type="ECO:0000256" key="10">
    <source>
        <dbReference type="ARBA" id="ARBA00023012"/>
    </source>
</evidence>
<feature type="modified residue" description="Phosphohistidine" evidence="12">
    <location>
        <position position="1077"/>
    </location>
</feature>
<evidence type="ECO:0000259" key="18">
    <source>
        <dbReference type="PROSITE" id="PS50894"/>
    </source>
</evidence>
<sequence>MPTSVASAEQGRSLLSSLRRHQRRLLLGGGGLVSLLILATLLVAVLSDIDAFHAAQQRRFAEARASVDYFLFQRDRAYAANINGSEAMWAGQQAALQAQGRPLADRFLAAGSQLVVRAEGRTAVPWLVLGAKDNPLPRPQLDAYLGIMVEYSAYTASTVTALRASGPVTMYLYEPQGRLLAVAGVADEAQLLRALRVGSREEAFTRLLVNEERARAMRPLAGPVESAAASGRLISRFDTNPITGQPSLVGVQTLLQGREPAFRRIVFEPVQTIKARLDERVSGAYAVVTRDGRTVLRSAGMPRDVSPALAGRIAGSGGGDGRLHRGGEFIVHGPVRGVDWTVLHFYGWGDLWHEKGGRMLAQALASAVILLALWLLLLRLHRRVFTPALADAARVYESEALSRVIIDTSPVGLVLIDPSSGEPLVENEPARQMAALVAADGDALYTLLATHARTAAGAGAGAALEFQWNAVGAARHALELQVAMAPASFRDRPVWVCALRDVTAQAELERTLRDARSDAERARAAAESASQAKSAFVATMSHEIRTPLNGVLGHLELLARSPMQAAQQERVERIRLSADALLGIISDVLDFSKIEAGQLDIDPVAFEPRSLIEQAALLFSAQAQRKGVKLYYALDPALDSVFVADVQRIRQVLNNLLGNAVKFTESGRIVVRAALLERPTAADPLLRLQVVDSGIGLAEDQLAQLFQPFQQADASISRRYGGSGLGLALCQQLARLLGGSIGAESTLGVGSVFTLDVPVQRGHAPAAAVAALAGQHITLLSAAAEWRLEIGGLLQRAGADVTVLEQPPLEPVAAQNATLLLFGERRAWSAEDEAALVAQHRHVVRAYANGPLSPQEMPDGVHVSCYAGQTLLRALGALHGDLPATGPTPSASPAIPRGRVLLVEDNPINRELIQQQLEALAFSVDTAEDGREGVLAWRQHDHLAVLTDINMPVMDGYALARALRERGASVPILAITATALASERERCRQAGITDLLLKPLNLETLARVMQQHLGALPDAVSVAAVPAASADDPAPGAAMALPEHLRRTFVTSSADDLQRITRARDDQDGPALLDRVHALKGVLMMLGQQALGERFSALEAQLRDGGTADAAMLDAAIEALQALVDQQAAQLDVD</sequence>
<organism evidence="19 20">
    <name type="scientific">Stenotrophomonas chelatiphaga</name>
    <dbReference type="NCBI Taxonomy" id="517011"/>
    <lineage>
        <taxon>Bacteria</taxon>
        <taxon>Pseudomonadati</taxon>
        <taxon>Pseudomonadota</taxon>
        <taxon>Gammaproteobacteria</taxon>
        <taxon>Lysobacterales</taxon>
        <taxon>Lysobacteraceae</taxon>
        <taxon>Stenotrophomonas</taxon>
    </lineage>
</organism>
<keyword evidence="5 13" id="KW-0597">Phosphoprotein</keyword>
<dbReference type="Gene3D" id="3.40.50.2300">
    <property type="match status" value="1"/>
</dbReference>
<dbReference type="InterPro" id="IPR005467">
    <property type="entry name" value="His_kinase_dom"/>
</dbReference>
<feature type="domain" description="HPt" evidence="18">
    <location>
        <begin position="1038"/>
        <end position="1134"/>
    </location>
</feature>
<dbReference type="InterPro" id="IPR011006">
    <property type="entry name" value="CheY-like_superfamily"/>
</dbReference>
<evidence type="ECO:0000313" key="20">
    <source>
        <dbReference type="Proteomes" id="UP000051386"/>
    </source>
</evidence>
<keyword evidence="11 15" id="KW-0472">Membrane</keyword>
<evidence type="ECO:0000256" key="6">
    <source>
        <dbReference type="ARBA" id="ARBA00022692"/>
    </source>
</evidence>
<comment type="caution">
    <text evidence="19">The sequence shown here is derived from an EMBL/GenBank/DDBJ whole genome shotgun (WGS) entry which is preliminary data.</text>
</comment>
<evidence type="ECO:0000256" key="12">
    <source>
        <dbReference type="PROSITE-ProRule" id="PRU00110"/>
    </source>
</evidence>
<dbReference type="EC" id="2.7.13.3" evidence="3"/>
<dbReference type="PANTHER" id="PTHR45339">
    <property type="entry name" value="HYBRID SIGNAL TRANSDUCTION HISTIDINE KINASE J"/>
    <property type="match status" value="1"/>
</dbReference>
<dbReference type="AlphaFoldDB" id="A0A0R0CUL8"/>
<dbReference type="PROSITE" id="PS50109">
    <property type="entry name" value="HIS_KIN"/>
    <property type="match status" value="1"/>
</dbReference>
<dbReference type="PANTHER" id="PTHR45339:SF1">
    <property type="entry name" value="HYBRID SIGNAL TRANSDUCTION HISTIDINE KINASE J"/>
    <property type="match status" value="1"/>
</dbReference>
<dbReference type="SUPFAM" id="SSF47226">
    <property type="entry name" value="Histidine-containing phosphotransfer domain, HPT domain"/>
    <property type="match status" value="1"/>
</dbReference>
<dbReference type="Pfam" id="PF00072">
    <property type="entry name" value="Response_reg"/>
    <property type="match status" value="1"/>
</dbReference>
<dbReference type="CDD" id="cd17546">
    <property type="entry name" value="REC_hyHK_CKI1_RcsC-like"/>
    <property type="match status" value="1"/>
</dbReference>
<dbReference type="Pfam" id="PF01627">
    <property type="entry name" value="Hpt"/>
    <property type="match status" value="1"/>
</dbReference>
<proteinExistence type="predicted"/>
<dbReference type="SUPFAM" id="SSF47384">
    <property type="entry name" value="Homodimeric domain of signal transducing histidine kinase"/>
    <property type="match status" value="1"/>
</dbReference>
<dbReference type="PATRIC" id="fig|517011.3.peg.1881"/>
<evidence type="ECO:0000256" key="7">
    <source>
        <dbReference type="ARBA" id="ARBA00022741"/>
    </source>
</evidence>
<dbReference type="PRINTS" id="PR00344">
    <property type="entry name" value="BCTRLSENSOR"/>
</dbReference>
<dbReference type="EMBL" id="LDJK01000046">
    <property type="protein sequence ID" value="KRG73439.1"/>
    <property type="molecule type" value="Genomic_DNA"/>
</dbReference>
<evidence type="ECO:0000256" key="8">
    <source>
        <dbReference type="ARBA" id="ARBA00022840"/>
    </source>
</evidence>
<keyword evidence="6 15" id="KW-0812">Transmembrane</keyword>
<evidence type="ECO:0000256" key="11">
    <source>
        <dbReference type="ARBA" id="ARBA00023136"/>
    </source>
</evidence>
<evidence type="ECO:0000256" key="9">
    <source>
        <dbReference type="ARBA" id="ARBA00022989"/>
    </source>
</evidence>
<dbReference type="InterPro" id="IPR003661">
    <property type="entry name" value="HisK_dim/P_dom"/>
</dbReference>
<dbReference type="Gene3D" id="3.30.565.10">
    <property type="entry name" value="Histidine kinase-like ATPase, C-terminal domain"/>
    <property type="match status" value="1"/>
</dbReference>
<comment type="catalytic activity">
    <reaction evidence="1">
        <text>ATP + protein L-histidine = ADP + protein N-phospho-L-histidine.</text>
        <dbReference type="EC" id="2.7.13.3"/>
    </reaction>
</comment>
<evidence type="ECO:0000256" key="13">
    <source>
        <dbReference type="PROSITE-ProRule" id="PRU00169"/>
    </source>
</evidence>
<keyword evidence="19" id="KW-0418">Kinase</keyword>
<comment type="subcellular location">
    <subcellularLocation>
        <location evidence="2">Cell membrane</location>
        <topology evidence="2">Multi-pass membrane protein</topology>
    </subcellularLocation>
</comment>
<protein>
    <recommendedName>
        <fullName evidence="3">histidine kinase</fullName>
        <ecNumber evidence="3">2.7.13.3</ecNumber>
    </recommendedName>
</protein>
<dbReference type="SMART" id="SM00448">
    <property type="entry name" value="REC"/>
    <property type="match status" value="1"/>
</dbReference>
<evidence type="ECO:0000256" key="14">
    <source>
        <dbReference type="SAM" id="Coils"/>
    </source>
</evidence>
<dbReference type="InterPro" id="IPR008207">
    <property type="entry name" value="Sig_transdc_His_kin_Hpt_dom"/>
</dbReference>
<feature type="modified residue" description="4-aspartylphosphate" evidence="13">
    <location>
        <position position="948"/>
    </location>
</feature>
<dbReference type="GO" id="GO:0005886">
    <property type="term" value="C:plasma membrane"/>
    <property type="evidence" value="ECO:0007669"/>
    <property type="project" value="UniProtKB-SubCell"/>
</dbReference>
<evidence type="ECO:0000256" key="2">
    <source>
        <dbReference type="ARBA" id="ARBA00004651"/>
    </source>
</evidence>
<dbReference type="Pfam" id="PF02518">
    <property type="entry name" value="HATPase_c"/>
    <property type="match status" value="1"/>
</dbReference>
<evidence type="ECO:0000256" key="4">
    <source>
        <dbReference type="ARBA" id="ARBA00022475"/>
    </source>
</evidence>
<evidence type="ECO:0000256" key="1">
    <source>
        <dbReference type="ARBA" id="ARBA00000085"/>
    </source>
</evidence>
<feature type="domain" description="Histidine kinase" evidence="16">
    <location>
        <begin position="539"/>
        <end position="761"/>
    </location>
</feature>
<dbReference type="CDD" id="cd00088">
    <property type="entry name" value="HPT"/>
    <property type="match status" value="1"/>
</dbReference>
<dbReference type="GO" id="GO:0005524">
    <property type="term" value="F:ATP binding"/>
    <property type="evidence" value="ECO:0007669"/>
    <property type="project" value="UniProtKB-KW"/>
</dbReference>
<dbReference type="SMART" id="SM00388">
    <property type="entry name" value="HisKA"/>
    <property type="match status" value="1"/>
</dbReference>
<dbReference type="InterPro" id="IPR036641">
    <property type="entry name" value="HPT_dom_sf"/>
</dbReference>
<dbReference type="CDD" id="cd00082">
    <property type="entry name" value="HisKA"/>
    <property type="match status" value="1"/>
</dbReference>
<dbReference type="FunFam" id="3.30.565.10:FF:000010">
    <property type="entry name" value="Sensor histidine kinase RcsC"/>
    <property type="match status" value="1"/>
</dbReference>
<keyword evidence="19" id="KW-0808">Transferase</keyword>
<dbReference type="InterPro" id="IPR003594">
    <property type="entry name" value="HATPase_dom"/>
</dbReference>
<dbReference type="Gene3D" id="1.10.287.130">
    <property type="match status" value="1"/>
</dbReference>
<dbReference type="SUPFAM" id="SSF55874">
    <property type="entry name" value="ATPase domain of HSP90 chaperone/DNA topoisomerase II/histidine kinase"/>
    <property type="match status" value="1"/>
</dbReference>